<dbReference type="HAMAP" id="MF_01925">
    <property type="entry name" value="P5C_reductase"/>
    <property type="match status" value="1"/>
</dbReference>
<dbReference type="InterPro" id="IPR008927">
    <property type="entry name" value="6-PGluconate_DH-like_C_sf"/>
</dbReference>
<evidence type="ECO:0000313" key="8">
    <source>
        <dbReference type="EMBL" id="GHI46038.1"/>
    </source>
</evidence>
<evidence type="ECO:0000256" key="4">
    <source>
        <dbReference type="HAMAP-Rule" id="MF_01925"/>
    </source>
</evidence>
<evidence type="ECO:0000259" key="7">
    <source>
        <dbReference type="Pfam" id="PF14748"/>
    </source>
</evidence>
<keyword evidence="3 4" id="KW-0560">Oxidoreductase</keyword>
<evidence type="ECO:0000259" key="6">
    <source>
        <dbReference type="Pfam" id="PF03807"/>
    </source>
</evidence>
<reference evidence="8" key="1">
    <citation type="submission" date="2022-09" db="EMBL/GenBank/DDBJ databases">
        <title>Whole genome shotgun sequence of Streptomyces albidoflavus NBRC 12854.</title>
        <authorList>
            <person name="Komaki H."/>
            <person name="Tamura T."/>
        </authorList>
    </citation>
    <scope>NUCLEOTIDE SEQUENCE</scope>
    <source>
        <strain evidence="8">NBRC 12854</strain>
    </source>
</reference>
<comment type="function">
    <text evidence="4">Catalyzes the reduction of 1-pyrroline-5-carboxylate (PCA) to L-proline.</text>
</comment>
<dbReference type="GO" id="GO:0055129">
    <property type="term" value="P:L-proline biosynthetic process"/>
    <property type="evidence" value="ECO:0007669"/>
    <property type="project" value="UniProtKB-UniRule"/>
</dbReference>
<dbReference type="PIRSF" id="PIRSF000193">
    <property type="entry name" value="Pyrrol-5-carb_rd"/>
    <property type="match status" value="1"/>
</dbReference>
<dbReference type="PANTHER" id="PTHR11645">
    <property type="entry name" value="PYRROLINE-5-CARBOXYLATE REDUCTASE"/>
    <property type="match status" value="1"/>
</dbReference>
<feature type="domain" description="Pyrroline-5-carboxylate reductase catalytic N-terminal" evidence="6">
    <location>
        <begin position="14"/>
        <end position="106"/>
    </location>
</feature>
<keyword evidence="4" id="KW-0028">Amino-acid biosynthesis</keyword>
<dbReference type="Gene3D" id="3.40.50.720">
    <property type="entry name" value="NAD(P)-binding Rossmann-like Domain"/>
    <property type="match status" value="1"/>
</dbReference>
<dbReference type="SUPFAM" id="SSF48179">
    <property type="entry name" value="6-phosphogluconate dehydrogenase C-terminal domain-like"/>
    <property type="match status" value="1"/>
</dbReference>
<dbReference type="InterPro" id="IPR028939">
    <property type="entry name" value="P5C_Rdtase_cat_N"/>
</dbReference>
<dbReference type="SUPFAM" id="SSF51735">
    <property type="entry name" value="NAD(P)-binding Rossmann-fold domains"/>
    <property type="match status" value="1"/>
</dbReference>
<dbReference type="Proteomes" id="UP001051844">
    <property type="component" value="Unassembled WGS sequence"/>
</dbReference>
<sequence>MNRSVDSVGGAREKVAFLGAGAVSEALVGGALAGGLDPGQVWVTARSREHVDALSASHGVRGTTDNAAAASEAGIVVLAVPAAGVAQVLDEIAGRLRDGAVVVSLADGVRLAELEERLPEGVGAARAMPSLTVRVGEGLTLLTPGASCSAAQADAAAGLFERSGKVVRVPEDQHAVLGPLSSGGPAYVLYLAEAMIEAGAVRGVPRDLARELVTQVLTGTAAWLRADSREVATLREKVCAPGGAGIRRIAALDRHAVRAAVVSALGDAPPGLSPG</sequence>
<keyword evidence="4" id="KW-0641">Proline biosynthesis</keyword>
<evidence type="ECO:0000256" key="3">
    <source>
        <dbReference type="ARBA" id="ARBA00023002"/>
    </source>
</evidence>
<dbReference type="GO" id="GO:0005737">
    <property type="term" value="C:cytoplasm"/>
    <property type="evidence" value="ECO:0007669"/>
    <property type="project" value="UniProtKB-SubCell"/>
</dbReference>
<organism evidence="8 9">
    <name type="scientific">Streptomyces albidoflavus</name>
    <dbReference type="NCBI Taxonomy" id="1886"/>
    <lineage>
        <taxon>Bacteria</taxon>
        <taxon>Bacillati</taxon>
        <taxon>Actinomycetota</taxon>
        <taxon>Actinomycetes</taxon>
        <taxon>Kitasatosporales</taxon>
        <taxon>Streptomycetaceae</taxon>
        <taxon>Streptomyces</taxon>
        <taxon>Streptomyces albidoflavus group</taxon>
    </lineage>
</organism>
<dbReference type="Gene3D" id="1.10.3730.10">
    <property type="entry name" value="ProC C-terminal domain-like"/>
    <property type="match status" value="1"/>
</dbReference>
<name>A0AA37FES7_9ACTN</name>
<dbReference type="RefSeq" id="WP_226660247.1">
    <property type="nucleotide sequence ID" value="NZ_BNDZ01000005.1"/>
</dbReference>
<dbReference type="PANTHER" id="PTHR11645:SF0">
    <property type="entry name" value="PYRROLINE-5-CARBOXYLATE REDUCTASE 3"/>
    <property type="match status" value="1"/>
</dbReference>
<evidence type="ECO:0000256" key="5">
    <source>
        <dbReference type="PIRSR" id="PIRSR000193-1"/>
    </source>
</evidence>
<feature type="binding site" evidence="5">
    <location>
        <position position="66"/>
    </location>
    <ligand>
        <name>NADPH</name>
        <dbReference type="ChEBI" id="CHEBI:57783"/>
    </ligand>
</feature>
<keyword evidence="2 4" id="KW-0521">NADP</keyword>
<dbReference type="Pfam" id="PF03807">
    <property type="entry name" value="F420_oxidored"/>
    <property type="match status" value="1"/>
</dbReference>
<gene>
    <name evidence="8" type="primary">proC_1</name>
    <name evidence="4" type="synonym">proC</name>
    <name evidence="8" type="ORF">ScoT_22120</name>
</gene>
<comment type="subcellular location">
    <subcellularLocation>
        <location evidence="4">Cytoplasm</location>
    </subcellularLocation>
</comment>
<comment type="similarity">
    <text evidence="1 4">Belongs to the pyrroline-5-carboxylate reductase family.</text>
</comment>
<dbReference type="GO" id="GO:0004735">
    <property type="term" value="F:pyrroline-5-carboxylate reductase activity"/>
    <property type="evidence" value="ECO:0007669"/>
    <property type="project" value="UniProtKB-UniRule"/>
</dbReference>
<dbReference type="InterPro" id="IPR036291">
    <property type="entry name" value="NAD(P)-bd_dom_sf"/>
</dbReference>
<comment type="catalytic activity">
    <reaction evidence="4">
        <text>L-proline + NADP(+) = (S)-1-pyrroline-5-carboxylate + NADPH + 2 H(+)</text>
        <dbReference type="Rhea" id="RHEA:14109"/>
        <dbReference type="ChEBI" id="CHEBI:15378"/>
        <dbReference type="ChEBI" id="CHEBI:17388"/>
        <dbReference type="ChEBI" id="CHEBI:57783"/>
        <dbReference type="ChEBI" id="CHEBI:58349"/>
        <dbReference type="ChEBI" id="CHEBI:60039"/>
        <dbReference type="EC" id="1.5.1.2"/>
    </reaction>
</comment>
<protein>
    <recommendedName>
        <fullName evidence="4">Pyrroline-5-carboxylate reductase</fullName>
        <shortName evidence="4">P5C reductase</shortName>
        <shortName evidence="4">P5CR</shortName>
        <ecNumber evidence="4">1.5.1.2</ecNumber>
    </recommendedName>
    <alternativeName>
        <fullName evidence="4">PCA reductase</fullName>
    </alternativeName>
</protein>
<dbReference type="InterPro" id="IPR029036">
    <property type="entry name" value="P5CR_dimer"/>
</dbReference>
<accession>A0AA37FES7</accession>
<comment type="caution">
    <text evidence="8">The sequence shown here is derived from an EMBL/GenBank/DDBJ whole genome shotgun (WGS) entry which is preliminary data.</text>
</comment>
<evidence type="ECO:0000256" key="2">
    <source>
        <dbReference type="ARBA" id="ARBA00022857"/>
    </source>
</evidence>
<dbReference type="EC" id="1.5.1.2" evidence="4"/>
<dbReference type="InterPro" id="IPR000304">
    <property type="entry name" value="Pyrroline-COOH_reductase"/>
</dbReference>
<evidence type="ECO:0000313" key="9">
    <source>
        <dbReference type="Proteomes" id="UP001051844"/>
    </source>
</evidence>
<comment type="pathway">
    <text evidence="4">Amino-acid biosynthesis; L-proline biosynthesis; L-proline from L-glutamate 5-semialdehyde: step 1/1.</text>
</comment>
<feature type="domain" description="Pyrroline-5-carboxylate reductase dimerisation" evidence="7">
    <location>
        <begin position="172"/>
        <end position="267"/>
    </location>
</feature>
<keyword evidence="4" id="KW-0963">Cytoplasm</keyword>
<evidence type="ECO:0000256" key="1">
    <source>
        <dbReference type="ARBA" id="ARBA00005525"/>
    </source>
</evidence>
<comment type="catalytic activity">
    <reaction evidence="4">
        <text>L-proline + NAD(+) = (S)-1-pyrroline-5-carboxylate + NADH + 2 H(+)</text>
        <dbReference type="Rhea" id="RHEA:14105"/>
        <dbReference type="ChEBI" id="CHEBI:15378"/>
        <dbReference type="ChEBI" id="CHEBI:17388"/>
        <dbReference type="ChEBI" id="CHEBI:57540"/>
        <dbReference type="ChEBI" id="CHEBI:57945"/>
        <dbReference type="ChEBI" id="CHEBI:60039"/>
        <dbReference type="EC" id="1.5.1.2"/>
    </reaction>
</comment>
<proteinExistence type="inferred from homology"/>
<dbReference type="EMBL" id="BNDZ01000005">
    <property type="protein sequence ID" value="GHI46038.1"/>
    <property type="molecule type" value="Genomic_DNA"/>
</dbReference>
<dbReference type="Pfam" id="PF14748">
    <property type="entry name" value="P5CR_dimer"/>
    <property type="match status" value="1"/>
</dbReference>
<dbReference type="AlphaFoldDB" id="A0AA37FES7"/>